<reference evidence="9 10" key="1">
    <citation type="submission" date="2020-06" db="EMBL/GenBank/DDBJ databases">
        <title>The yeast mating-type switching endonuclease HO is a domesticated member of an unorthodox homing genetic element family.</title>
        <authorList>
            <person name="Coughlan A.Y."/>
            <person name="Lombardi L."/>
            <person name="Braun-Galleani S."/>
            <person name="Martos A.R."/>
            <person name="Galeote V."/>
            <person name="Bigey F."/>
            <person name="Dequin S."/>
            <person name="Byrne K.P."/>
            <person name="Wolfe K.H."/>
        </authorList>
    </citation>
    <scope>NUCLEOTIDE SEQUENCE [LARGE SCALE GENOMIC DNA]</scope>
    <source>
        <strain evidence="9 10">CBS2947</strain>
    </source>
</reference>
<dbReference type="GO" id="GO:0005768">
    <property type="term" value="C:endosome"/>
    <property type="evidence" value="ECO:0007669"/>
    <property type="project" value="UniProtKB-SubCell"/>
</dbReference>
<evidence type="ECO:0000256" key="5">
    <source>
        <dbReference type="ARBA" id="ARBA00022448"/>
    </source>
</evidence>
<keyword evidence="6" id="KW-0967">Endosome</keyword>
<comment type="function">
    <text evidence="1">Component of the biogenesis of lysosome-related organelles complex-1 (BLOC-1) involved in endosomal cargo sorting.</text>
</comment>
<comment type="subcellular location">
    <subcellularLocation>
        <location evidence="2">Endosome</location>
    </subcellularLocation>
</comment>
<accession>A0A7H9HSU3</accession>
<keyword evidence="10" id="KW-1185">Reference proteome</keyword>
<sequence length="118" mass="14108">MKETVRNLYQDIERCVDLLQEAVDLETAKAVSLFGEKTFDNERWLEELKQRFQLRSDEELEQIRSLKTQQANMIDTVESRIEYFEKLCDELEEFQSELEVKTKLAQNRRSRMNAGVRD</sequence>
<dbReference type="Proteomes" id="UP000510647">
    <property type="component" value="Chromosome 4"/>
</dbReference>
<evidence type="ECO:0000256" key="6">
    <source>
        <dbReference type="ARBA" id="ARBA00022753"/>
    </source>
</evidence>
<comment type="similarity">
    <text evidence="3">Belongs to the BLI1 family.</text>
</comment>
<organism evidence="9 10">
    <name type="scientific">Torulaspora globosa</name>
    <dbReference type="NCBI Taxonomy" id="48254"/>
    <lineage>
        <taxon>Eukaryota</taxon>
        <taxon>Fungi</taxon>
        <taxon>Dikarya</taxon>
        <taxon>Ascomycota</taxon>
        <taxon>Saccharomycotina</taxon>
        <taxon>Saccharomycetes</taxon>
        <taxon>Saccharomycetales</taxon>
        <taxon>Saccharomycetaceae</taxon>
        <taxon>Torulaspora</taxon>
    </lineage>
</organism>
<proteinExistence type="inferred from homology"/>
<name>A0A7H9HSU3_9SACH</name>
<evidence type="ECO:0000256" key="2">
    <source>
        <dbReference type="ARBA" id="ARBA00004177"/>
    </source>
</evidence>
<dbReference type="Pfam" id="PF17324">
    <property type="entry name" value="BLI1"/>
    <property type="match status" value="1"/>
</dbReference>
<evidence type="ECO:0000256" key="7">
    <source>
        <dbReference type="ARBA" id="ARBA00023054"/>
    </source>
</evidence>
<protein>
    <recommendedName>
        <fullName evidence="4">Biogenesis of lysosome-related organelles complex 1 subunit BLI1</fullName>
    </recommendedName>
    <alternativeName>
        <fullName evidence="8">BLOC-1 interactor 1</fullName>
    </alternativeName>
</protein>
<evidence type="ECO:0000256" key="8">
    <source>
        <dbReference type="ARBA" id="ARBA00032430"/>
    </source>
</evidence>
<dbReference type="AlphaFoldDB" id="A0A7H9HSU3"/>
<evidence type="ECO:0000256" key="4">
    <source>
        <dbReference type="ARBA" id="ARBA00015596"/>
    </source>
</evidence>
<dbReference type="EMBL" id="CP059270">
    <property type="protein sequence ID" value="QLQ80176.1"/>
    <property type="molecule type" value="Genomic_DNA"/>
</dbReference>
<keyword evidence="5" id="KW-0813">Transport</keyword>
<evidence type="ECO:0000256" key="3">
    <source>
        <dbReference type="ARBA" id="ARBA00005266"/>
    </source>
</evidence>
<evidence type="ECO:0000313" key="10">
    <source>
        <dbReference type="Proteomes" id="UP000510647"/>
    </source>
</evidence>
<dbReference type="InterPro" id="IPR020491">
    <property type="entry name" value="BLI1"/>
</dbReference>
<gene>
    <name evidence="9" type="ORF">HG537_0D01770</name>
</gene>
<evidence type="ECO:0000313" key="9">
    <source>
        <dbReference type="EMBL" id="QLQ80176.1"/>
    </source>
</evidence>
<dbReference type="OrthoDB" id="4059150at2759"/>
<keyword evidence="7" id="KW-0175">Coiled coil</keyword>
<evidence type="ECO:0000256" key="1">
    <source>
        <dbReference type="ARBA" id="ARBA00002069"/>
    </source>
</evidence>